<gene>
    <name evidence="5" type="ORF">NJ959_13350</name>
</gene>
<evidence type="ECO:0000313" key="6">
    <source>
        <dbReference type="Proteomes" id="UP001204953"/>
    </source>
</evidence>
<keyword evidence="1 3" id="KW-0853">WD repeat</keyword>
<evidence type="ECO:0000256" key="3">
    <source>
        <dbReference type="PROSITE-ProRule" id="PRU00221"/>
    </source>
</evidence>
<dbReference type="InterPro" id="IPR058651">
    <property type="entry name" value="HTH_VMAP-M9"/>
</dbReference>
<dbReference type="SMART" id="SM00320">
    <property type="entry name" value="WD40"/>
    <property type="match status" value="4"/>
</dbReference>
<proteinExistence type="predicted"/>
<reference evidence="5" key="1">
    <citation type="submission" date="2022-06" db="EMBL/GenBank/DDBJ databases">
        <title>New cyanobacteria of genus Symplocastrum in benthos of Lake Baikal.</title>
        <authorList>
            <person name="Sorokovikova E."/>
            <person name="Tikhonova I."/>
            <person name="Krasnopeev A."/>
            <person name="Evseev P."/>
            <person name="Gladkikh A."/>
            <person name="Belykh O."/>
        </authorList>
    </citation>
    <scope>NUCLEOTIDE SEQUENCE</scope>
    <source>
        <strain evidence="5">BBK-W-15</strain>
    </source>
</reference>
<dbReference type="SUPFAM" id="SSF50978">
    <property type="entry name" value="WD40 repeat-like"/>
    <property type="match status" value="1"/>
</dbReference>
<evidence type="ECO:0000259" key="4">
    <source>
        <dbReference type="Pfam" id="PF26355"/>
    </source>
</evidence>
<evidence type="ECO:0000313" key="5">
    <source>
        <dbReference type="EMBL" id="MCP2729439.1"/>
    </source>
</evidence>
<feature type="repeat" description="WD" evidence="3">
    <location>
        <begin position="392"/>
        <end position="433"/>
    </location>
</feature>
<protein>
    <submittedName>
        <fullName evidence="5">AAA-like domain-containing protein</fullName>
    </submittedName>
</protein>
<dbReference type="InterPro" id="IPR019775">
    <property type="entry name" value="WD40_repeat_CS"/>
</dbReference>
<dbReference type="Proteomes" id="UP001204953">
    <property type="component" value="Unassembled WGS sequence"/>
</dbReference>
<dbReference type="PROSITE" id="PS50082">
    <property type="entry name" value="WD_REPEATS_2"/>
    <property type="match status" value="4"/>
</dbReference>
<dbReference type="PANTHER" id="PTHR22847">
    <property type="entry name" value="WD40 REPEAT PROTEIN"/>
    <property type="match status" value="1"/>
</dbReference>
<feature type="repeat" description="WD" evidence="3">
    <location>
        <begin position="310"/>
        <end position="351"/>
    </location>
</feature>
<dbReference type="InterPro" id="IPR001680">
    <property type="entry name" value="WD40_rpt"/>
</dbReference>
<keyword evidence="6" id="KW-1185">Reference proteome</keyword>
<dbReference type="AlphaFoldDB" id="A0AAE3GRZ3"/>
<feature type="domain" description="vWA-MoxR associated protein N-terminal HTH" evidence="4">
    <location>
        <begin position="8"/>
        <end position="90"/>
    </location>
</feature>
<dbReference type="PRINTS" id="PR00320">
    <property type="entry name" value="GPROTEINBRPT"/>
</dbReference>
<comment type="caution">
    <text evidence="5">The sequence shown here is derived from an EMBL/GenBank/DDBJ whole genome shotgun (WGS) entry which is preliminary data.</text>
</comment>
<evidence type="ECO:0000256" key="1">
    <source>
        <dbReference type="ARBA" id="ARBA00022574"/>
    </source>
</evidence>
<dbReference type="PROSITE" id="PS00678">
    <property type="entry name" value="WD_REPEATS_1"/>
    <property type="match status" value="3"/>
</dbReference>
<dbReference type="InterPro" id="IPR036322">
    <property type="entry name" value="WD40_repeat_dom_sf"/>
</dbReference>
<name>A0AAE3GRZ3_9CYAN</name>
<dbReference type="PROSITE" id="PS50294">
    <property type="entry name" value="WD_REPEATS_REGION"/>
    <property type="match status" value="3"/>
</dbReference>
<organism evidence="5 6">
    <name type="scientific">Limnofasciculus baicalensis BBK-W-15</name>
    <dbReference type="NCBI Taxonomy" id="2699891"/>
    <lineage>
        <taxon>Bacteria</taxon>
        <taxon>Bacillati</taxon>
        <taxon>Cyanobacteriota</taxon>
        <taxon>Cyanophyceae</taxon>
        <taxon>Coleofasciculales</taxon>
        <taxon>Coleofasciculaceae</taxon>
        <taxon>Limnofasciculus</taxon>
        <taxon>Limnofasciculus baicalensis</taxon>
    </lineage>
</organism>
<dbReference type="EMBL" id="JAMZMM010000116">
    <property type="protein sequence ID" value="MCP2729439.1"/>
    <property type="molecule type" value="Genomic_DNA"/>
</dbReference>
<dbReference type="RefSeq" id="WP_254012225.1">
    <property type="nucleotide sequence ID" value="NZ_JAMZMM010000116.1"/>
</dbReference>
<dbReference type="PANTHER" id="PTHR22847:SF637">
    <property type="entry name" value="WD REPEAT DOMAIN 5B"/>
    <property type="match status" value="1"/>
</dbReference>
<feature type="repeat" description="WD" evidence="3">
    <location>
        <begin position="351"/>
        <end position="392"/>
    </location>
</feature>
<dbReference type="Pfam" id="PF00400">
    <property type="entry name" value="WD40"/>
    <property type="match status" value="4"/>
</dbReference>
<sequence length="469" mass="52797">MNSEIEFTWEVARQIANEAVWQKDSEYLKDIEVIVLKGSWDGKSYQKIADKNSYQENYINQDVGNKLWRKLTKALGERVTKTNFREALKRKWDKEKGRLVHGMGQNHRVVSEKILEYPDKPLRWNSPFYVERHQVESVCDEGVLYAAALIRIRAPQKMGKTSLLKRILAKAKENGYRTVHLNLLDAEREVFGSLGKFLRWFAASVSLELGKTPVVDDYWGDNSWGDLISCKYYFQNSFLQDVDNPLVLGLDNLDRIFEHGKIAPNFLGMLRSWHEEGNSSEKWQNLSLVLANSDDTVKLWNLEGKELLTLTGHKDWVTSVSFSPDGKTIASGSGDGTVKLWNLEGKELLTLTGHESLVWSVSFSPDGKTIASGGNDGTVKLWNLEGKELLTLTGHKYSVYSVSFSPDRKTIASGSGDGTVKLWNLEGKQLLTLTGYKDLVSSVSFSPDGKMIASGGNDCGTLRVRNYLP</sequence>
<dbReference type="CDD" id="cd00200">
    <property type="entry name" value="WD40"/>
    <property type="match status" value="1"/>
</dbReference>
<dbReference type="Gene3D" id="3.40.50.300">
    <property type="entry name" value="P-loop containing nucleotide triphosphate hydrolases"/>
    <property type="match status" value="1"/>
</dbReference>
<dbReference type="Pfam" id="PF26355">
    <property type="entry name" value="HTH_VMAP-M9"/>
    <property type="match status" value="1"/>
</dbReference>
<feature type="repeat" description="WD" evidence="3">
    <location>
        <begin position="433"/>
        <end position="458"/>
    </location>
</feature>
<dbReference type="Gene3D" id="2.130.10.10">
    <property type="entry name" value="YVTN repeat-like/Quinoprotein amine dehydrogenase"/>
    <property type="match status" value="2"/>
</dbReference>
<dbReference type="InterPro" id="IPR020472">
    <property type="entry name" value="WD40_PAC1"/>
</dbReference>
<accession>A0AAE3GRZ3</accession>
<evidence type="ECO:0000256" key="2">
    <source>
        <dbReference type="ARBA" id="ARBA00022737"/>
    </source>
</evidence>
<dbReference type="InterPro" id="IPR015943">
    <property type="entry name" value="WD40/YVTN_repeat-like_dom_sf"/>
</dbReference>
<dbReference type="SUPFAM" id="SSF52540">
    <property type="entry name" value="P-loop containing nucleoside triphosphate hydrolases"/>
    <property type="match status" value="1"/>
</dbReference>
<keyword evidence="2" id="KW-0677">Repeat</keyword>
<dbReference type="Pfam" id="PF14516">
    <property type="entry name" value="AAA_35"/>
    <property type="match status" value="1"/>
</dbReference>
<dbReference type="InterPro" id="IPR027417">
    <property type="entry name" value="P-loop_NTPase"/>
</dbReference>